<dbReference type="EMBL" id="BBXV01000026">
    <property type="protein sequence ID" value="GAQ18339.1"/>
    <property type="molecule type" value="Genomic_DNA"/>
</dbReference>
<dbReference type="SMART" id="SM00091">
    <property type="entry name" value="PAS"/>
    <property type="match status" value="1"/>
</dbReference>
<dbReference type="Gene3D" id="3.30.450.20">
    <property type="entry name" value="PAS domain"/>
    <property type="match status" value="1"/>
</dbReference>
<dbReference type="OrthoDB" id="9812260at2"/>
<protein>
    <submittedName>
        <fullName evidence="7">Biphenyl 2,3-dioxygenase</fullName>
    </submittedName>
</protein>
<reference evidence="7 8" key="2">
    <citation type="journal article" date="2016" name="Genome Announc.">
        <title>Draft Genome Sequence of Oceanobacillus picturae Heshi-B3, Isolated from Fermented Rice Bran in a Traditional Japanese Seafood Dish.</title>
        <authorList>
            <person name="Akuzawa S."/>
            <person name="Nagaoka J."/>
            <person name="Kanekatsu M."/>
            <person name="Kanesaki Y."/>
            <person name="Suzuki T."/>
        </authorList>
    </citation>
    <scope>NUCLEOTIDE SEQUENCE [LARGE SCALE GENOMIC DNA]</scope>
    <source>
        <strain evidence="7 8">Heshi-B3</strain>
    </source>
</reference>
<evidence type="ECO:0000259" key="4">
    <source>
        <dbReference type="PROSITE" id="PS50112"/>
    </source>
</evidence>
<comment type="caution">
    <text evidence="7">The sequence shown here is derived from an EMBL/GenBank/DDBJ whole genome shotgun (WGS) entry which is preliminary data.</text>
</comment>
<keyword evidence="3" id="KW-0157">Chromophore</keyword>
<evidence type="ECO:0000256" key="1">
    <source>
        <dbReference type="ARBA" id="ARBA00022630"/>
    </source>
</evidence>
<reference evidence="8" key="1">
    <citation type="submission" date="2015-07" db="EMBL/GenBank/DDBJ databases">
        <title>Draft Genome Sequence of Oceanobacillus picturae Heshi-B3 that Was Isolated from Fermented Rice Bran with Aging Salted Mackerel, Which Was Named Heshiko as Traditional Fermented Seafood in Japan.</title>
        <authorList>
            <person name="Akuzawa S."/>
            <person name="Nakagawa J."/>
            <person name="Kanekatsu T."/>
            <person name="Kanesaki Y."/>
            <person name="Suzuki T."/>
        </authorList>
    </citation>
    <scope>NUCLEOTIDE SEQUENCE [LARGE SCALE GENOMIC DNA]</scope>
    <source>
        <strain evidence="8">Heshi-B3</strain>
    </source>
</reference>
<evidence type="ECO:0000259" key="6">
    <source>
        <dbReference type="PROSITE" id="PS50801"/>
    </source>
</evidence>
<organism evidence="7 8">
    <name type="scientific">Oceanobacillus picturae</name>
    <dbReference type="NCBI Taxonomy" id="171693"/>
    <lineage>
        <taxon>Bacteria</taxon>
        <taxon>Bacillati</taxon>
        <taxon>Bacillota</taxon>
        <taxon>Bacilli</taxon>
        <taxon>Bacillales</taxon>
        <taxon>Bacillaceae</taxon>
        <taxon>Oceanobacillus</taxon>
    </lineage>
</organism>
<dbReference type="SUPFAM" id="SSF52091">
    <property type="entry name" value="SpoIIaa-like"/>
    <property type="match status" value="1"/>
</dbReference>
<evidence type="ECO:0000259" key="5">
    <source>
        <dbReference type="PROSITE" id="PS50113"/>
    </source>
</evidence>
<dbReference type="CDD" id="cd00130">
    <property type="entry name" value="PAS"/>
    <property type="match status" value="1"/>
</dbReference>
<evidence type="ECO:0000313" key="8">
    <source>
        <dbReference type="Proteomes" id="UP000052946"/>
    </source>
</evidence>
<keyword evidence="1" id="KW-0285">Flavoprotein</keyword>
<dbReference type="GO" id="GO:0051213">
    <property type="term" value="F:dioxygenase activity"/>
    <property type="evidence" value="ECO:0007669"/>
    <property type="project" value="UniProtKB-KW"/>
</dbReference>
<feature type="domain" description="STAS" evidence="6">
    <location>
        <begin position="156"/>
        <end position="267"/>
    </location>
</feature>
<feature type="domain" description="PAS" evidence="4">
    <location>
        <begin position="19"/>
        <end position="92"/>
    </location>
</feature>
<dbReference type="Proteomes" id="UP000052946">
    <property type="component" value="Unassembled WGS sequence"/>
</dbReference>
<evidence type="ECO:0000313" key="7">
    <source>
        <dbReference type="EMBL" id="GAQ18339.1"/>
    </source>
</evidence>
<dbReference type="CDD" id="cd07041">
    <property type="entry name" value="STAS_RsbR_RsbS_like"/>
    <property type="match status" value="1"/>
</dbReference>
<dbReference type="NCBIfam" id="TIGR00229">
    <property type="entry name" value="sensory_box"/>
    <property type="match status" value="1"/>
</dbReference>
<dbReference type="Gene3D" id="3.30.750.24">
    <property type="entry name" value="STAS domain"/>
    <property type="match status" value="1"/>
</dbReference>
<dbReference type="Pfam" id="PF01740">
    <property type="entry name" value="STAS"/>
    <property type="match status" value="1"/>
</dbReference>
<gene>
    <name evidence="7" type="ORF">OPHB3_2278</name>
</gene>
<dbReference type="InterPro" id="IPR000014">
    <property type="entry name" value="PAS"/>
</dbReference>
<dbReference type="PROSITE" id="PS50801">
    <property type="entry name" value="STAS"/>
    <property type="match status" value="1"/>
</dbReference>
<name>A0A0U9H6Q4_9BACI</name>
<dbReference type="PROSITE" id="PS50112">
    <property type="entry name" value="PAS"/>
    <property type="match status" value="1"/>
</dbReference>
<dbReference type="InterPro" id="IPR001610">
    <property type="entry name" value="PAC"/>
</dbReference>
<evidence type="ECO:0000256" key="2">
    <source>
        <dbReference type="ARBA" id="ARBA00022643"/>
    </source>
</evidence>
<dbReference type="InterPro" id="IPR035965">
    <property type="entry name" value="PAS-like_dom_sf"/>
</dbReference>
<accession>A0A0U9H6Q4</accession>
<keyword evidence="7" id="KW-0223">Dioxygenase</keyword>
<sequence>MGTLIIEVEPSVTKNIQSKQYLIEQALNYTGVGLIITDPTIEDNPIVFANQGFYKLTGYSESEIIGSNCRFLQGEETDEASLQALREAILEERQITVQLYNYRKDGTGFWNELSIDPMWVEEDQKTYFVGVQKDVTKDKENERLLAQHLLEIERISTPIVPVHDNASVLPLIGTMGEERLDTIMKSVSNYLELSDQDYLIIDLSGLYEVDRNTVARFLKIHQFISLMGKQLLVAGIRPDMAVQTATIQDKFRNMKTFKSVQTAMEYIVRASEDK</sequence>
<dbReference type="PANTHER" id="PTHR47429:SF2">
    <property type="entry name" value="PROTEIN TWIN LOV 1"/>
    <property type="match status" value="1"/>
</dbReference>
<dbReference type="SMART" id="SM00086">
    <property type="entry name" value="PAC"/>
    <property type="match status" value="1"/>
</dbReference>
<keyword evidence="2" id="KW-0288">FMN</keyword>
<dbReference type="AlphaFoldDB" id="A0A0U9H6Q4"/>
<dbReference type="Pfam" id="PF13426">
    <property type="entry name" value="PAS_9"/>
    <property type="match status" value="1"/>
</dbReference>
<evidence type="ECO:0000256" key="3">
    <source>
        <dbReference type="ARBA" id="ARBA00022991"/>
    </source>
</evidence>
<feature type="domain" description="PAC" evidence="5">
    <location>
        <begin position="93"/>
        <end position="147"/>
    </location>
</feature>
<dbReference type="PROSITE" id="PS50113">
    <property type="entry name" value="PAC"/>
    <property type="match status" value="1"/>
</dbReference>
<proteinExistence type="predicted"/>
<dbReference type="InterPro" id="IPR000700">
    <property type="entry name" value="PAS-assoc_C"/>
</dbReference>
<dbReference type="InterPro" id="IPR036513">
    <property type="entry name" value="STAS_dom_sf"/>
</dbReference>
<dbReference type="SUPFAM" id="SSF55785">
    <property type="entry name" value="PYP-like sensor domain (PAS domain)"/>
    <property type="match status" value="1"/>
</dbReference>
<keyword evidence="7" id="KW-0560">Oxidoreductase</keyword>
<dbReference type="InterPro" id="IPR002645">
    <property type="entry name" value="STAS_dom"/>
</dbReference>
<dbReference type="PANTHER" id="PTHR47429">
    <property type="entry name" value="PROTEIN TWIN LOV 1"/>
    <property type="match status" value="1"/>
</dbReference>